<dbReference type="GO" id="GO:0016597">
    <property type="term" value="F:amino acid binding"/>
    <property type="evidence" value="ECO:0007669"/>
    <property type="project" value="InterPro"/>
</dbReference>
<dbReference type="OrthoDB" id="9802587at2"/>
<evidence type="ECO:0000256" key="5">
    <source>
        <dbReference type="HAMAP-Rule" id="MF_01109"/>
    </source>
</evidence>
<dbReference type="PRINTS" id="PR00100">
    <property type="entry name" value="AOTCASE"/>
</dbReference>
<evidence type="ECO:0000256" key="1">
    <source>
        <dbReference type="ARBA" id="ARBA00007805"/>
    </source>
</evidence>
<dbReference type="InterPro" id="IPR006131">
    <property type="entry name" value="Asp_carbamoyltransf_Asp/Orn-bd"/>
</dbReference>
<dbReference type="InterPro" id="IPR036901">
    <property type="entry name" value="Asp/Orn_carbamoylTrfase_sf"/>
</dbReference>
<evidence type="ECO:0000313" key="9">
    <source>
        <dbReference type="Proteomes" id="UP000243606"/>
    </source>
</evidence>
<feature type="binding site" evidence="5">
    <location>
        <position position="232"/>
    </location>
    <ligand>
        <name>L-ornithine</name>
        <dbReference type="ChEBI" id="CHEBI:46911"/>
    </ligand>
</feature>
<evidence type="ECO:0000313" key="8">
    <source>
        <dbReference type="EMBL" id="SFI31896.1"/>
    </source>
</evidence>
<dbReference type="NCBIfam" id="TIGR00658">
    <property type="entry name" value="orni_carb_tr"/>
    <property type="match status" value="1"/>
</dbReference>
<dbReference type="Pfam" id="PF02729">
    <property type="entry name" value="OTCace_N"/>
    <property type="match status" value="1"/>
</dbReference>
<evidence type="ECO:0000256" key="2">
    <source>
        <dbReference type="ARBA" id="ARBA00013007"/>
    </source>
</evidence>
<organism evidence="8 9">
    <name type="scientific">Pseudomonas guineae</name>
    <dbReference type="NCBI Taxonomy" id="425504"/>
    <lineage>
        <taxon>Bacteria</taxon>
        <taxon>Pseudomonadati</taxon>
        <taxon>Pseudomonadota</taxon>
        <taxon>Gammaproteobacteria</taxon>
        <taxon>Pseudomonadales</taxon>
        <taxon>Pseudomonadaceae</taxon>
        <taxon>Pseudomonas</taxon>
    </lineage>
</organism>
<dbReference type="GO" id="GO:0005737">
    <property type="term" value="C:cytoplasm"/>
    <property type="evidence" value="ECO:0007669"/>
    <property type="project" value="UniProtKB-SubCell"/>
</dbReference>
<dbReference type="InterPro" id="IPR024904">
    <property type="entry name" value="OTCase_ArgI"/>
</dbReference>
<dbReference type="PANTHER" id="PTHR45753:SF2">
    <property type="entry name" value="ORNITHINE CARBAMOYLTRANSFERASE"/>
    <property type="match status" value="1"/>
</dbReference>
<dbReference type="HAMAP" id="MF_01109">
    <property type="entry name" value="OTCase"/>
    <property type="match status" value="1"/>
</dbReference>
<dbReference type="AlphaFoldDB" id="A0A1I3H851"/>
<feature type="binding site" evidence="5">
    <location>
        <begin position="274"/>
        <end position="275"/>
    </location>
    <ligand>
        <name>carbamoyl phosphate</name>
        <dbReference type="ChEBI" id="CHEBI:58228"/>
    </ligand>
</feature>
<feature type="binding site" evidence="5">
    <location>
        <begin position="236"/>
        <end position="237"/>
    </location>
    <ligand>
        <name>L-ornithine</name>
        <dbReference type="ChEBI" id="CHEBI:46911"/>
    </ligand>
</feature>
<dbReference type="SUPFAM" id="SSF53671">
    <property type="entry name" value="Aspartate/ornithine carbamoyltransferase"/>
    <property type="match status" value="1"/>
</dbReference>
<feature type="binding site" evidence="5">
    <location>
        <position position="168"/>
    </location>
    <ligand>
        <name>L-ornithine</name>
        <dbReference type="ChEBI" id="CHEBI:46911"/>
    </ligand>
</feature>
<keyword evidence="5" id="KW-0963">Cytoplasm</keyword>
<feature type="binding site" evidence="5">
    <location>
        <position position="84"/>
    </location>
    <ligand>
        <name>carbamoyl phosphate</name>
        <dbReference type="ChEBI" id="CHEBI:58228"/>
    </ligand>
</feature>
<proteinExistence type="inferred from homology"/>
<dbReference type="GO" id="GO:0042450">
    <property type="term" value="P:L-arginine biosynthetic process via ornithine"/>
    <property type="evidence" value="ECO:0007669"/>
    <property type="project" value="UniProtKB-UniRule"/>
</dbReference>
<dbReference type="InterPro" id="IPR006130">
    <property type="entry name" value="Asp/Orn_carbamoylTrfase"/>
</dbReference>
<feature type="domain" description="Aspartate/ornithine carbamoyltransferase carbamoyl-P binding" evidence="7">
    <location>
        <begin position="8"/>
        <end position="148"/>
    </location>
</feature>
<dbReference type="GO" id="GO:0004585">
    <property type="term" value="F:ornithine carbamoyltransferase activity"/>
    <property type="evidence" value="ECO:0007669"/>
    <property type="project" value="UniProtKB-UniRule"/>
</dbReference>
<reference evidence="9" key="1">
    <citation type="submission" date="2016-10" db="EMBL/GenBank/DDBJ databases">
        <authorList>
            <person name="Varghese N."/>
            <person name="Submissions S."/>
        </authorList>
    </citation>
    <scope>NUCLEOTIDE SEQUENCE [LARGE SCALE GENOMIC DNA]</scope>
    <source>
        <strain evidence="9">LMG 24016</strain>
    </source>
</reference>
<feature type="binding site" evidence="5">
    <location>
        <position position="319"/>
    </location>
    <ligand>
        <name>carbamoyl phosphate</name>
        <dbReference type="ChEBI" id="CHEBI:58228"/>
    </ligand>
</feature>
<feature type="binding site" evidence="5">
    <location>
        <position position="108"/>
    </location>
    <ligand>
        <name>carbamoyl phosphate</name>
        <dbReference type="ChEBI" id="CHEBI:58228"/>
    </ligand>
</feature>
<dbReference type="STRING" id="425504.SAMN05216206_1862"/>
<dbReference type="PROSITE" id="PS00097">
    <property type="entry name" value="CARBAMOYLTRANSFERASE"/>
    <property type="match status" value="1"/>
</dbReference>
<dbReference type="GO" id="GO:0019240">
    <property type="term" value="P:citrulline biosynthetic process"/>
    <property type="evidence" value="ECO:0007669"/>
    <property type="project" value="TreeGrafter"/>
</dbReference>
<dbReference type="PANTHER" id="PTHR45753">
    <property type="entry name" value="ORNITHINE CARBAMOYLTRANSFERASE, MITOCHONDRIAL"/>
    <property type="match status" value="1"/>
</dbReference>
<feature type="domain" description="Aspartate/ornithine carbamoyltransferase Asp/Orn-binding" evidence="6">
    <location>
        <begin position="156"/>
        <end position="329"/>
    </location>
</feature>
<dbReference type="EC" id="2.1.3.3" evidence="2 5"/>
<keyword evidence="3 5" id="KW-0808">Transferase</keyword>
<keyword evidence="9" id="KW-1185">Reference proteome</keyword>
<dbReference type="Proteomes" id="UP000243606">
    <property type="component" value="Unassembled WGS sequence"/>
</dbReference>
<dbReference type="InterPro" id="IPR006132">
    <property type="entry name" value="Asp/Orn_carbamoyltranf_P-bd"/>
</dbReference>
<dbReference type="Pfam" id="PF00185">
    <property type="entry name" value="OTCace"/>
    <property type="match status" value="1"/>
</dbReference>
<evidence type="ECO:0000256" key="3">
    <source>
        <dbReference type="ARBA" id="ARBA00022679"/>
    </source>
</evidence>
<dbReference type="EMBL" id="FOQL01000002">
    <property type="protein sequence ID" value="SFI31896.1"/>
    <property type="molecule type" value="Genomic_DNA"/>
</dbReference>
<dbReference type="Gene3D" id="3.40.50.1370">
    <property type="entry name" value="Aspartate/ornithine carbamoyltransferase"/>
    <property type="match status" value="2"/>
</dbReference>
<evidence type="ECO:0000256" key="4">
    <source>
        <dbReference type="ARBA" id="ARBA00048772"/>
    </source>
</evidence>
<name>A0A1I3H851_9PSED</name>
<feature type="binding site" evidence="5">
    <location>
        <begin position="135"/>
        <end position="138"/>
    </location>
    <ligand>
        <name>carbamoyl phosphate</name>
        <dbReference type="ChEBI" id="CHEBI:58228"/>
    </ligand>
</feature>
<sequence>MSFNLHNRSLLALKDFTPDEIRYLLDLSAELKRAKAAGNEVPRLKGKNIALIFEKPSTRTRCAFEVAVHDQGGHVTCLDSGSSQLGHKESLKDTARVLGRYYDGIEYRGFHQSVVEELALYAKVPVWNGLTDEMHPTQILADLLTMQEFGEKPLHELSFCYLGDASFNMGSSLLVGGTQMGMDVRICSPADLQPPAELVAQMRELALTTGARITLETDPIKAVAGADFLYTDVWVSMGQDDAVWQQRIDKLLPYQVTTVLMQATGKPRARFMHCLPAFHNLETEVGREVHEKYGLSEIEVTDEVFESEASIVFTQAENRMHTIKAVLVATLG</sequence>
<protein>
    <recommendedName>
        <fullName evidence="2 5">Ornithine carbamoyltransferase</fullName>
        <shortName evidence="5">OTCase</shortName>
        <ecNumber evidence="2 5">2.1.3.3</ecNumber>
    </recommendedName>
</protein>
<feature type="binding site" evidence="5">
    <location>
        <begin position="57"/>
        <end position="60"/>
    </location>
    <ligand>
        <name>carbamoyl phosphate</name>
        <dbReference type="ChEBI" id="CHEBI:58228"/>
    </ligand>
</feature>
<comment type="subcellular location">
    <subcellularLocation>
        <location evidence="5">Cytoplasm</location>
    </subcellularLocation>
</comment>
<accession>A0A1I3H851</accession>
<comment type="catalytic activity">
    <reaction evidence="4 5">
        <text>carbamoyl phosphate + L-ornithine = L-citrulline + phosphate + H(+)</text>
        <dbReference type="Rhea" id="RHEA:19513"/>
        <dbReference type="ChEBI" id="CHEBI:15378"/>
        <dbReference type="ChEBI" id="CHEBI:43474"/>
        <dbReference type="ChEBI" id="CHEBI:46911"/>
        <dbReference type="ChEBI" id="CHEBI:57743"/>
        <dbReference type="ChEBI" id="CHEBI:58228"/>
        <dbReference type="EC" id="2.1.3.3"/>
    </reaction>
</comment>
<dbReference type="InterPro" id="IPR002292">
    <property type="entry name" value="Orn/put_carbamltrans"/>
</dbReference>
<comment type="similarity">
    <text evidence="1 5">Belongs to the aspartate/ornithine carbamoyltransferase superfamily. OTCase family.</text>
</comment>
<dbReference type="PRINTS" id="PR00102">
    <property type="entry name" value="OTCASE"/>
</dbReference>
<dbReference type="RefSeq" id="WP_090241678.1">
    <property type="nucleotide sequence ID" value="NZ_FOQL01000002.1"/>
</dbReference>
<gene>
    <name evidence="8" type="ORF">SAMN05216206_1862</name>
</gene>
<evidence type="ECO:0000259" key="7">
    <source>
        <dbReference type="Pfam" id="PF02729"/>
    </source>
</evidence>
<evidence type="ECO:0000259" key="6">
    <source>
        <dbReference type="Pfam" id="PF00185"/>
    </source>
</evidence>
<dbReference type="NCBIfam" id="NF001986">
    <property type="entry name" value="PRK00779.1"/>
    <property type="match status" value="1"/>
</dbReference>